<sequence length="288" mass="32225">MRVDEFIAIPDWIGQRDTERHLGYAIKRHLSKFAPTQARVAIAVLPDGRRYKLDGHTRALAWRRGLLKPPPMLLVDVHYVRSVDEARERYREYDAPEAAETAGDRVFEALREAGLVGVFSSSFMRRAAIARALFLATGMTDMRHAVESCKLALLLLDSVEPTRPLFRTGIVAAALVDFMARGSDAMLFWRAYRSRAGTKNESGMDGPEALARVVENLRAARSYGGAAEMPLVRTALTIVEGHARHRRWRYLPRLGDGPSPEEYLRRHGVARPGADDPPRVPARLESSS</sequence>
<dbReference type="OrthoDB" id="7066811at2"/>
<name>A0A5C7EGU1_9PROT</name>
<dbReference type="Proteomes" id="UP000321201">
    <property type="component" value="Unassembled WGS sequence"/>
</dbReference>
<feature type="region of interest" description="Disordered" evidence="1">
    <location>
        <begin position="256"/>
        <end position="288"/>
    </location>
</feature>
<dbReference type="RefSeq" id="WP_147800990.1">
    <property type="nucleotide sequence ID" value="NZ_VPFL01000028.1"/>
</dbReference>
<dbReference type="InParanoid" id="A0A5C7EGU1"/>
<gene>
    <name evidence="2" type="ORF">FR698_14925</name>
</gene>
<dbReference type="AlphaFoldDB" id="A0A5C7EGU1"/>
<evidence type="ECO:0000313" key="2">
    <source>
        <dbReference type="EMBL" id="TXF10510.1"/>
    </source>
</evidence>
<evidence type="ECO:0008006" key="4">
    <source>
        <dbReference type="Google" id="ProtNLM"/>
    </source>
</evidence>
<evidence type="ECO:0000256" key="1">
    <source>
        <dbReference type="SAM" id="MobiDB-lite"/>
    </source>
</evidence>
<organism evidence="2 3">
    <name type="scientific">Pelomicrobium methylotrophicum</name>
    <dbReference type="NCBI Taxonomy" id="2602750"/>
    <lineage>
        <taxon>Bacteria</taxon>
        <taxon>Pseudomonadati</taxon>
        <taxon>Pseudomonadota</taxon>
        <taxon>Hydrogenophilia</taxon>
        <taxon>Hydrogenophilia incertae sedis</taxon>
        <taxon>Pelomicrobium</taxon>
    </lineage>
</organism>
<keyword evidence="3" id="KW-1185">Reference proteome</keyword>
<protein>
    <recommendedName>
        <fullName evidence="4">ParB/Sulfiredoxin domain-containing protein</fullName>
    </recommendedName>
</protein>
<comment type="caution">
    <text evidence="2">The sequence shown here is derived from an EMBL/GenBank/DDBJ whole genome shotgun (WGS) entry which is preliminary data.</text>
</comment>
<proteinExistence type="predicted"/>
<accession>A0A5C7EGU1</accession>
<reference evidence="2 3" key="1">
    <citation type="submission" date="2019-08" db="EMBL/GenBank/DDBJ databases">
        <title>Pelomicrobium methylotrophicum gen. nov., sp. nov. a moderately thermophilic, facultatively anaerobic, lithoautotrophic and methylotrophic bacterium isolated from a terrestrial mud volcano.</title>
        <authorList>
            <person name="Slobodkina G.B."/>
            <person name="Merkel A.Y."/>
            <person name="Slobodkin A.I."/>
        </authorList>
    </citation>
    <scope>NUCLEOTIDE SEQUENCE [LARGE SCALE GENOMIC DNA]</scope>
    <source>
        <strain evidence="2 3">SM250</strain>
    </source>
</reference>
<evidence type="ECO:0000313" key="3">
    <source>
        <dbReference type="Proteomes" id="UP000321201"/>
    </source>
</evidence>
<dbReference type="EMBL" id="VPFL01000028">
    <property type="protein sequence ID" value="TXF10510.1"/>
    <property type="molecule type" value="Genomic_DNA"/>
</dbReference>